<protein>
    <submittedName>
        <fullName evidence="2">DUF6541 family protein</fullName>
    </submittedName>
</protein>
<evidence type="ECO:0000256" key="1">
    <source>
        <dbReference type="SAM" id="Phobius"/>
    </source>
</evidence>
<dbReference type="InterPro" id="IPR046671">
    <property type="entry name" value="DUF6541"/>
</dbReference>
<evidence type="ECO:0000313" key="2">
    <source>
        <dbReference type="EMBL" id="MEQ3537485.1"/>
    </source>
</evidence>
<feature type="transmembrane region" description="Helical" evidence="1">
    <location>
        <begin position="467"/>
        <end position="486"/>
    </location>
</feature>
<dbReference type="EMBL" id="JBEDNP010000001">
    <property type="protein sequence ID" value="MEQ3537485.1"/>
    <property type="molecule type" value="Genomic_DNA"/>
</dbReference>
<reference evidence="2 3" key="1">
    <citation type="submission" date="2024-03" db="EMBL/GenBank/DDBJ databases">
        <title>Draft genome sequence of Pseudonocardia tropica JCM 19149.</title>
        <authorList>
            <person name="Butdee W."/>
            <person name="Duangmal K."/>
        </authorList>
    </citation>
    <scope>NUCLEOTIDE SEQUENCE [LARGE SCALE GENOMIC DNA]</scope>
    <source>
        <strain evidence="2 3">JCM 19149</strain>
    </source>
</reference>
<evidence type="ECO:0000313" key="3">
    <source>
        <dbReference type="Proteomes" id="UP001464923"/>
    </source>
</evidence>
<sequence length="653" mass="66829">MARAVGVRSVLVTIAAGPAVTIGLLGAIATLAGALHVAFTPATVGVVIVVVGLGGATSRYFRGRPFEIALAKPSFAALCSILMVVVGLALAVRTWLRGFRGLSTVAQEHDMITHQLLVAYIGRTGRAAPWQVQPVDLLTGGPVSTYPAGGHLGPALLAGAGADPSAALNAFTITYLAVGFVIGVCALSVVTARQLGCGAQVSSLAGGVGAVIAPALYRPTFQLMHDGGVYPNAVTLALAPGLLAAFLAAPAERSRSAIAVVLGFACAGLVTTHPSAVATVAVSLVAWLCGDLLDRHGRRRLVRLLPVLLGAGAVAAIGILPLLLSSTSTVGGIAGFPPDTGATGFAQALGSTIGLSYGGYLDNGRLTGQAGLTALVLVGVFLVARARRGVGVVAAWATWSAIVFAMMLSPGIGPEASVTGLFYNALQRVWAHTALFVPTLAAIAVVLSSAAVVRVTRRHLPVALRTTILVPALVLAAAAALVAAPVSSGARTNTISVAERYGEPEFRRFDTHDAAAIDFLRSRVAPGQRVMNSANDGSTLLYVQAGIPVVNTTSLGTGSVPWSIPLLASFRDYPERADIRSMLRELDVAWVYVDDAPPGIGAGGSPYGWVSDPGPFTVPPGLEDLDVTQLPGLTKQFQSGPVSVYRLSLDSLP</sequence>
<feature type="transmembrane region" description="Helical" evidence="1">
    <location>
        <begin position="366"/>
        <end position="383"/>
    </location>
</feature>
<feature type="transmembrane region" description="Helical" evidence="1">
    <location>
        <begin position="166"/>
        <end position="190"/>
    </location>
</feature>
<gene>
    <name evidence="2" type="ORF">WHI96_01520</name>
</gene>
<keyword evidence="1" id="KW-1133">Transmembrane helix</keyword>
<feature type="transmembrane region" description="Helical" evidence="1">
    <location>
        <begin position="305"/>
        <end position="324"/>
    </location>
</feature>
<name>A0ABV1JNG8_9PSEU</name>
<keyword evidence="1" id="KW-0472">Membrane</keyword>
<feature type="transmembrane region" description="Helical" evidence="1">
    <location>
        <begin position="390"/>
        <end position="409"/>
    </location>
</feature>
<feature type="transmembrane region" description="Helical" evidence="1">
    <location>
        <begin position="7"/>
        <end position="28"/>
    </location>
</feature>
<feature type="transmembrane region" description="Helical" evidence="1">
    <location>
        <begin position="229"/>
        <end position="247"/>
    </location>
</feature>
<proteinExistence type="predicted"/>
<dbReference type="Proteomes" id="UP001464923">
    <property type="component" value="Unassembled WGS sequence"/>
</dbReference>
<feature type="transmembrane region" description="Helical" evidence="1">
    <location>
        <begin position="75"/>
        <end position="96"/>
    </location>
</feature>
<keyword evidence="3" id="KW-1185">Reference proteome</keyword>
<dbReference type="RefSeq" id="WP_345648566.1">
    <property type="nucleotide sequence ID" value="NZ_BAABLY010000055.1"/>
</dbReference>
<feature type="transmembrane region" description="Helical" evidence="1">
    <location>
        <begin position="197"/>
        <end position="217"/>
    </location>
</feature>
<dbReference type="Pfam" id="PF20176">
    <property type="entry name" value="DUF6541"/>
    <property type="match status" value="1"/>
</dbReference>
<feature type="transmembrane region" description="Helical" evidence="1">
    <location>
        <begin position="34"/>
        <end position="54"/>
    </location>
</feature>
<accession>A0ABV1JNG8</accession>
<organism evidence="2 3">
    <name type="scientific">Pseudonocardia tropica</name>
    <dbReference type="NCBI Taxonomy" id="681289"/>
    <lineage>
        <taxon>Bacteria</taxon>
        <taxon>Bacillati</taxon>
        <taxon>Actinomycetota</taxon>
        <taxon>Actinomycetes</taxon>
        <taxon>Pseudonocardiales</taxon>
        <taxon>Pseudonocardiaceae</taxon>
        <taxon>Pseudonocardia</taxon>
    </lineage>
</organism>
<keyword evidence="1" id="KW-0812">Transmembrane</keyword>
<feature type="transmembrane region" description="Helical" evidence="1">
    <location>
        <begin position="429"/>
        <end position="455"/>
    </location>
</feature>
<comment type="caution">
    <text evidence="2">The sequence shown here is derived from an EMBL/GenBank/DDBJ whole genome shotgun (WGS) entry which is preliminary data.</text>
</comment>